<evidence type="ECO:0000313" key="6">
    <source>
        <dbReference type="Proteomes" id="UP000289886"/>
    </source>
</evidence>
<dbReference type="SMART" id="SM00054">
    <property type="entry name" value="EFh"/>
    <property type="match status" value="1"/>
</dbReference>
<dbReference type="PRINTS" id="PR01697">
    <property type="entry name" value="PARVALBUMIN"/>
</dbReference>
<keyword evidence="2" id="KW-0479">Metal-binding</keyword>
<dbReference type="PROSITE" id="PS00018">
    <property type="entry name" value="EF_HAND_1"/>
    <property type="match status" value="1"/>
</dbReference>
<dbReference type="InterPro" id="IPR018247">
    <property type="entry name" value="EF_Hand_1_Ca_BS"/>
</dbReference>
<feature type="domain" description="EF-hand" evidence="4">
    <location>
        <begin position="61"/>
        <end position="96"/>
    </location>
</feature>
<evidence type="ECO:0000256" key="1">
    <source>
        <dbReference type="ARBA" id="ARBA00005352"/>
    </source>
</evidence>
<dbReference type="InterPro" id="IPR043987">
    <property type="entry name" value="CCZ1/INTU/HSP4_longin_1"/>
</dbReference>
<dbReference type="PROSITE" id="PS50222">
    <property type="entry name" value="EF_HAND_2"/>
    <property type="match status" value="1"/>
</dbReference>
<dbReference type="EMBL" id="SCEB01000184">
    <property type="protein sequence ID" value="RXN00427.1"/>
    <property type="molecule type" value="Genomic_DNA"/>
</dbReference>
<keyword evidence="6" id="KW-1185">Reference proteome</keyword>
<dbReference type="InterPro" id="IPR011992">
    <property type="entry name" value="EF-hand-dom_pair"/>
</dbReference>
<dbReference type="PANTHER" id="PTHR13056:SF0">
    <property type="entry name" value="VACUOLAR FUSION PROTEIN CCZ1 HOMOLOG-RELATED"/>
    <property type="match status" value="1"/>
</dbReference>
<dbReference type="Gene3D" id="1.10.238.10">
    <property type="entry name" value="EF-hand"/>
    <property type="match status" value="1"/>
</dbReference>
<comment type="caution">
    <text evidence="5">The sequence shown here is derived from an EMBL/GenBank/DDBJ whole genome shotgun (WGS) entry which is preliminary data.</text>
</comment>
<dbReference type="Proteomes" id="UP000289886">
    <property type="component" value="Unassembled WGS sequence"/>
</dbReference>
<protein>
    <submittedName>
        <fullName evidence="5">Vacuolar fusion protein CCZ1-like</fullName>
    </submittedName>
</protein>
<evidence type="ECO:0000256" key="3">
    <source>
        <dbReference type="ARBA" id="ARBA00022837"/>
    </source>
</evidence>
<evidence type="ECO:0000259" key="4">
    <source>
        <dbReference type="PROSITE" id="PS50222"/>
    </source>
</evidence>
<dbReference type="GO" id="GO:0035658">
    <property type="term" value="C:Mon1-Ccz1 complex"/>
    <property type="evidence" value="ECO:0007669"/>
    <property type="project" value="InterPro"/>
</dbReference>
<name>A0A662YWF3_ACIRT</name>
<evidence type="ECO:0000313" key="5">
    <source>
        <dbReference type="EMBL" id="RXN00427.1"/>
    </source>
</evidence>
<organism evidence="5 6">
    <name type="scientific">Acipenser ruthenus</name>
    <name type="common">Sterlet sturgeon</name>
    <dbReference type="NCBI Taxonomy" id="7906"/>
    <lineage>
        <taxon>Eukaryota</taxon>
        <taxon>Metazoa</taxon>
        <taxon>Chordata</taxon>
        <taxon>Craniata</taxon>
        <taxon>Vertebrata</taxon>
        <taxon>Euteleostomi</taxon>
        <taxon>Actinopterygii</taxon>
        <taxon>Chondrostei</taxon>
        <taxon>Acipenseriformes</taxon>
        <taxon>Acipenseridae</taxon>
        <taxon>Acipenser</taxon>
    </lineage>
</organism>
<gene>
    <name evidence="5" type="ORF">EOD39_9498</name>
</gene>
<dbReference type="GO" id="GO:0005509">
    <property type="term" value="F:calcium ion binding"/>
    <property type="evidence" value="ECO:0007669"/>
    <property type="project" value="InterPro"/>
</dbReference>
<accession>A0A662YWF3</accession>
<comment type="similarity">
    <text evidence="1">Belongs to the CCZ1 family.</text>
</comment>
<sequence>MAFAGLLNDADIDAAVKDCQVRMAFKGVLKDEDITAALQACQAPDSFGQKKFFQICGLCKKTPKEVTEVFHILDNDQSGFIEEEELKTFCPTKIAKSLHTQKNRQFFCEPEEHFWMVMFVQNPKIENNTDGKPVVEYQEEEILDPVYSTVLLQCYNMYKIFNSTFARTMETGGVDLLKERLEKFFYRYLQTLHLQSCDLLDIFSGITIFPLDKVADSVILFLFAAASVELTREFCEQLDSLVGPQLTLLASDICEQHSINRRISGQKSLNIEELR</sequence>
<evidence type="ECO:0000256" key="2">
    <source>
        <dbReference type="ARBA" id="ARBA00022723"/>
    </source>
</evidence>
<dbReference type="AlphaFoldDB" id="A0A662YWF3"/>
<dbReference type="SUPFAM" id="SSF47473">
    <property type="entry name" value="EF-hand"/>
    <property type="match status" value="1"/>
</dbReference>
<dbReference type="Pfam" id="PF19031">
    <property type="entry name" value="Intu_longin_1"/>
    <property type="match status" value="1"/>
</dbReference>
<proteinExistence type="inferred from homology"/>
<reference evidence="5 6" key="1">
    <citation type="submission" date="2019-01" db="EMBL/GenBank/DDBJ databases">
        <title>Draft Genome and Complete Hox-Cluster Characterization of the Sterlet Sturgeon (Acipenser ruthenus).</title>
        <authorList>
            <person name="Wei Q."/>
        </authorList>
    </citation>
    <scope>NUCLEOTIDE SEQUENCE [LARGE SCALE GENOMIC DNA]</scope>
    <source>
        <strain evidence="5">WHYD16114868_AA</strain>
        <tissue evidence="5">Blood</tissue>
    </source>
</reference>
<dbReference type="GO" id="GO:0016192">
    <property type="term" value="P:vesicle-mediated transport"/>
    <property type="evidence" value="ECO:0007669"/>
    <property type="project" value="InterPro"/>
</dbReference>
<dbReference type="InterPro" id="IPR013176">
    <property type="entry name" value="Ccz1"/>
</dbReference>
<keyword evidence="3" id="KW-0106">Calcium</keyword>
<dbReference type="InterPro" id="IPR002048">
    <property type="entry name" value="EF_hand_dom"/>
</dbReference>
<dbReference type="PANTHER" id="PTHR13056">
    <property type="entry name" value="VACUOLAR FUSION PROTEIN CCZ1 HOMOLOG-RELATED"/>
    <property type="match status" value="1"/>
</dbReference>